<reference evidence="3 4" key="1">
    <citation type="submission" date="2019-12" db="EMBL/GenBank/DDBJ databases">
        <title>Roseobacter cerasinus sp. nov., isolated from seawater around aquaculture.</title>
        <authorList>
            <person name="Muramatsu S."/>
            <person name="Takabe Y."/>
            <person name="Mori K."/>
            <person name="Takaichi S."/>
            <person name="Hanada S."/>
        </authorList>
    </citation>
    <scope>NUCLEOTIDE SEQUENCE [LARGE SCALE GENOMIC DNA]</scope>
    <source>
        <strain evidence="3 4">AI77</strain>
    </source>
</reference>
<sequence>MAASVFDSPLYAQLFPTGETGRLFSDSAALRAMLLVEGALAKAQGRLGIIPEVSAAAIHRASLEIQVDPGALAQATGQNGVSVPGLVTAFRSEMNAPEHAQYVHWGATSQDISDTGLMLRLRQALALAEADLRTLLSLLADQAEHSAGLPMAARTYGQHATPTSWGAVVAGWGNPLLHALDALPDLRKGSLWVSLSGAAGTSAALGEHAPDLRAALAKDLNLIDPKRSWHTDRGPLLRSAAWMAEVTTALAAFGSSLVALTASDVGEVLIDGAGASSTMPQKQNPVGPSTLVALSHQMAGLTSTLQTAAVHQNQRDGAAWFTEWMVLPQIALSCAAALQIALQTTRALRPVPARMAANLGANLGLVHAEALSFALAQTMTRPEAQAVTKALCMAALETQTPLAELALARYDTLPETLFQPMDQLGHATADARAFATRVRAL</sequence>
<keyword evidence="4" id="KW-1185">Reference proteome</keyword>
<accession>A0A640VTY5</accession>
<keyword evidence="3" id="KW-0413">Isomerase</keyword>
<feature type="domain" description="Adenylosuccinate lyase C-terminal" evidence="2">
    <location>
        <begin position="363"/>
        <end position="435"/>
    </location>
</feature>
<dbReference type="InterPro" id="IPR008948">
    <property type="entry name" value="L-Aspartase-like"/>
</dbReference>
<protein>
    <submittedName>
        <fullName evidence="3">3-carboxy-cis,cis-muconate cycloisomerase</fullName>
    </submittedName>
</protein>
<evidence type="ECO:0000313" key="3">
    <source>
        <dbReference type="EMBL" id="GFE51317.1"/>
    </source>
</evidence>
<dbReference type="Pfam" id="PF00206">
    <property type="entry name" value="Lyase_1"/>
    <property type="match status" value="1"/>
</dbReference>
<dbReference type="Proteomes" id="UP000436522">
    <property type="component" value="Unassembled WGS sequence"/>
</dbReference>
<organism evidence="3 4">
    <name type="scientific">Roseobacter cerasinus</name>
    <dbReference type="NCBI Taxonomy" id="2602289"/>
    <lineage>
        <taxon>Bacteria</taxon>
        <taxon>Pseudomonadati</taxon>
        <taxon>Pseudomonadota</taxon>
        <taxon>Alphaproteobacteria</taxon>
        <taxon>Rhodobacterales</taxon>
        <taxon>Roseobacteraceae</taxon>
        <taxon>Roseobacter</taxon>
    </lineage>
</organism>
<dbReference type="OrthoDB" id="9768878at2"/>
<dbReference type="Gene3D" id="1.20.200.10">
    <property type="entry name" value="Fumarase/aspartase (Central domain)"/>
    <property type="match status" value="1"/>
</dbReference>
<comment type="similarity">
    <text evidence="1">Belongs to the class-II fumarase/aspartase family.</text>
</comment>
<dbReference type="SMART" id="SM00998">
    <property type="entry name" value="ADSL_C"/>
    <property type="match status" value="1"/>
</dbReference>
<dbReference type="PRINTS" id="PR00149">
    <property type="entry name" value="FUMRATELYASE"/>
</dbReference>
<proteinExistence type="inferred from homology"/>
<dbReference type="EMBL" id="BLIV01000006">
    <property type="protein sequence ID" value="GFE51317.1"/>
    <property type="molecule type" value="Genomic_DNA"/>
</dbReference>
<name>A0A640VTY5_9RHOB</name>
<dbReference type="InterPro" id="IPR000362">
    <property type="entry name" value="Fumarate_lyase_fam"/>
</dbReference>
<dbReference type="InterPro" id="IPR019468">
    <property type="entry name" value="AdenyloSucc_lyase_C"/>
</dbReference>
<gene>
    <name evidence="3" type="primary">pcaB</name>
    <name evidence="3" type="ORF">So717_30700</name>
</gene>
<dbReference type="GO" id="GO:0016853">
    <property type="term" value="F:isomerase activity"/>
    <property type="evidence" value="ECO:0007669"/>
    <property type="project" value="UniProtKB-KW"/>
</dbReference>
<dbReference type="PANTHER" id="PTHR43172">
    <property type="entry name" value="ADENYLOSUCCINATE LYASE"/>
    <property type="match status" value="1"/>
</dbReference>
<dbReference type="SUPFAM" id="SSF48557">
    <property type="entry name" value="L-aspartase-like"/>
    <property type="match status" value="1"/>
</dbReference>
<evidence type="ECO:0000313" key="4">
    <source>
        <dbReference type="Proteomes" id="UP000436522"/>
    </source>
</evidence>
<dbReference type="AlphaFoldDB" id="A0A640VTY5"/>
<evidence type="ECO:0000256" key="1">
    <source>
        <dbReference type="ARBA" id="ARBA00034772"/>
    </source>
</evidence>
<dbReference type="InterPro" id="IPR022761">
    <property type="entry name" value="Fumarate_lyase_N"/>
</dbReference>
<comment type="caution">
    <text evidence="3">The sequence shown here is derived from an EMBL/GenBank/DDBJ whole genome shotgun (WGS) entry which is preliminary data.</text>
</comment>
<evidence type="ECO:0000259" key="2">
    <source>
        <dbReference type="SMART" id="SM00998"/>
    </source>
</evidence>
<dbReference type="Gene3D" id="1.10.40.30">
    <property type="entry name" value="Fumarase/aspartase (C-terminal domain)"/>
    <property type="match status" value="1"/>
</dbReference>
<dbReference type="PANTHER" id="PTHR43172:SF2">
    <property type="entry name" value="ADENYLOSUCCINATE LYASE C-TERMINAL DOMAIN-CONTAINING PROTEIN"/>
    <property type="match status" value="1"/>
</dbReference>
<dbReference type="RefSeq" id="WP_159978927.1">
    <property type="nucleotide sequence ID" value="NZ_BLIV01000006.1"/>
</dbReference>